<protein>
    <submittedName>
        <fullName evidence="5">Transcriptional regulator, TetR family</fullName>
    </submittedName>
</protein>
<dbReference type="InterPro" id="IPR050624">
    <property type="entry name" value="HTH-type_Tx_Regulator"/>
</dbReference>
<dbReference type="InterPro" id="IPR001647">
    <property type="entry name" value="HTH_TetR"/>
</dbReference>
<evidence type="ECO:0000256" key="2">
    <source>
        <dbReference type="PROSITE-ProRule" id="PRU00335"/>
    </source>
</evidence>
<evidence type="ECO:0000313" key="5">
    <source>
        <dbReference type="EMBL" id="BAL55915.1"/>
    </source>
</evidence>
<dbReference type="Pfam" id="PF21256">
    <property type="entry name" value="TetR_C_5-like"/>
    <property type="match status" value="1"/>
</dbReference>
<feature type="DNA-binding region" description="H-T-H motif" evidence="2">
    <location>
        <begin position="34"/>
        <end position="53"/>
    </location>
</feature>
<dbReference type="PANTHER" id="PTHR43479">
    <property type="entry name" value="ACREF/ENVCD OPERON REPRESSOR-RELATED"/>
    <property type="match status" value="1"/>
</dbReference>
<feature type="domain" description="HTH tetR-type" evidence="3">
    <location>
        <begin position="11"/>
        <end position="71"/>
    </location>
</feature>
<dbReference type="InterPro" id="IPR009057">
    <property type="entry name" value="Homeodomain-like_sf"/>
</dbReference>
<keyword evidence="1 2" id="KW-0238">DNA-binding</keyword>
<dbReference type="SUPFAM" id="SSF46689">
    <property type="entry name" value="Homeodomain-like"/>
    <property type="match status" value="1"/>
</dbReference>
<dbReference type="InterPro" id="IPR036271">
    <property type="entry name" value="Tet_transcr_reg_TetR-rel_C_sf"/>
</dbReference>
<evidence type="ECO:0000256" key="1">
    <source>
        <dbReference type="ARBA" id="ARBA00023125"/>
    </source>
</evidence>
<dbReference type="Pfam" id="PF00440">
    <property type="entry name" value="TetR_N"/>
    <property type="match status" value="1"/>
</dbReference>
<dbReference type="SUPFAM" id="SSF48498">
    <property type="entry name" value="Tetracyclin repressor-like, C-terminal domain"/>
    <property type="match status" value="1"/>
</dbReference>
<accession>H5SIC9</accession>
<reference evidence="5" key="1">
    <citation type="journal article" date="2005" name="Environ. Microbiol.">
        <title>Genetic and functional properties of uncultivated thermophilic crenarchaeotes from a subsurface gold mine as revealed by analysis of genome fragments.</title>
        <authorList>
            <person name="Nunoura T."/>
            <person name="Hirayama H."/>
            <person name="Takami H."/>
            <person name="Oida H."/>
            <person name="Nishi S."/>
            <person name="Shimamura S."/>
            <person name="Suzuki Y."/>
            <person name="Inagaki F."/>
            <person name="Takai K."/>
            <person name="Nealson K.H."/>
            <person name="Horikoshi K."/>
        </authorList>
    </citation>
    <scope>NUCLEOTIDE SEQUENCE</scope>
</reference>
<name>H5SIC9_9CHLR</name>
<reference evidence="5" key="2">
    <citation type="journal article" date="2012" name="PLoS ONE">
        <title>A Deeply Branching Thermophilic Bacterium with an Ancient Acetyl-CoA Pathway Dominates a Subsurface Ecosystem.</title>
        <authorList>
            <person name="Takami H."/>
            <person name="Noguchi H."/>
            <person name="Takaki Y."/>
            <person name="Uchiyama I."/>
            <person name="Toyoda A."/>
            <person name="Nishi S."/>
            <person name="Chee G.-J."/>
            <person name="Arai W."/>
            <person name="Nunoura T."/>
            <person name="Itoh T."/>
            <person name="Hattori M."/>
            <person name="Takai K."/>
        </authorList>
    </citation>
    <scope>NUCLEOTIDE SEQUENCE</scope>
</reference>
<dbReference type="PRINTS" id="PR00455">
    <property type="entry name" value="HTHTETR"/>
</dbReference>
<dbReference type="PANTHER" id="PTHR43479:SF11">
    <property type="entry name" value="ACREF_ENVCD OPERON REPRESSOR-RELATED"/>
    <property type="match status" value="1"/>
</dbReference>
<dbReference type="AlphaFoldDB" id="H5SIC9"/>
<gene>
    <name evidence="4" type="ORF">HGMM_F07B11C30</name>
    <name evidence="5" type="ORF">HGMM_F32G01C25</name>
</gene>
<dbReference type="GO" id="GO:0003677">
    <property type="term" value="F:DNA binding"/>
    <property type="evidence" value="ECO:0007669"/>
    <property type="project" value="UniProtKB-UniRule"/>
</dbReference>
<evidence type="ECO:0000313" key="4">
    <source>
        <dbReference type="EMBL" id="BAL53475.1"/>
    </source>
</evidence>
<sequence>MPKETFFNLPEEKRELICAAALEEFAAHPFRHASINRIVRRAGIAKGSFYQYFEDKTDLFLYLLKKAGELKMRYLAPLLQETENMDFFSLLRKLYLGGLQMAVEHPLYAALGKRLLEERALYQKIWAESAPVALDFFRPLLEKAAAKREIRTDLDLTFLSWLVTHLSGHLQEYYLEQVADQYDLRMMEVVDQLISFLQRGLQPLP</sequence>
<dbReference type="InterPro" id="IPR049488">
    <property type="entry name" value="TM_1030-like_C"/>
</dbReference>
<dbReference type="PROSITE" id="PS50977">
    <property type="entry name" value="HTH_TETR_2"/>
    <property type="match status" value="1"/>
</dbReference>
<proteinExistence type="predicted"/>
<dbReference type="EMBL" id="AP011658">
    <property type="protein sequence ID" value="BAL53475.1"/>
    <property type="molecule type" value="Genomic_DNA"/>
</dbReference>
<evidence type="ECO:0000259" key="3">
    <source>
        <dbReference type="PROSITE" id="PS50977"/>
    </source>
</evidence>
<dbReference type="EMBL" id="AP011732">
    <property type="protein sequence ID" value="BAL55915.1"/>
    <property type="molecule type" value="Genomic_DNA"/>
</dbReference>
<organism evidence="5">
    <name type="scientific">uncultured Chloroflexota bacterium</name>
    <dbReference type="NCBI Taxonomy" id="166587"/>
    <lineage>
        <taxon>Bacteria</taxon>
        <taxon>Bacillati</taxon>
        <taxon>Chloroflexota</taxon>
        <taxon>environmental samples</taxon>
    </lineage>
</organism>
<dbReference type="Gene3D" id="1.10.357.10">
    <property type="entry name" value="Tetracycline Repressor, domain 2"/>
    <property type="match status" value="1"/>
</dbReference>